<keyword evidence="3" id="KW-0176">Collagen</keyword>
<reference evidence="5" key="1">
    <citation type="submission" date="2025-08" db="UniProtKB">
        <authorList>
            <consortium name="Ensembl"/>
        </authorList>
    </citation>
    <scope>IDENTIFICATION</scope>
</reference>
<name>A0A8C5PSW8_9ANUR</name>
<dbReference type="Pfam" id="PF01410">
    <property type="entry name" value="COLFI"/>
    <property type="match status" value="1"/>
</dbReference>
<dbReference type="GeneTree" id="ENSGT00940000163583"/>
<evidence type="ECO:0000256" key="3">
    <source>
        <dbReference type="ARBA" id="ARBA00023119"/>
    </source>
</evidence>
<sequence length="103" mass="11848">MNFLHLLSSEATQTITIHCQKSSFTGRDPPIVFKGWNGQRFEDNESLDINVVQDECKIQDGLWHKIKFIFHSQETNKFPVVALTFSSLEGEQHYMESGPVCFL</sequence>
<dbReference type="GO" id="GO:0005576">
    <property type="term" value="C:extracellular region"/>
    <property type="evidence" value="ECO:0007669"/>
    <property type="project" value="UniProtKB-SubCell"/>
</dbReference>
<evidence type="ECO:0000259" key="4">
    <source>
        <dbReference type="PROSITE" id="PS51461"/>
    </source>
</evidence>
<dbReference type="InterPro" id="IPR000885">
    <property type="entry name" value="Fib_collagen_C"/>
</dbReference>
<dbReference type="Ensembl" id="ENSLLET00000028230.1">
    <property type="protein sequence ID" value="ENSLLEP00000027175.1"/>
    <property type="gene ID" value="ENSLLEG00000017231.1"/>
</dbReference>
<accession>A0A8C5PSW8</accession>
<dbReference type="GO" id="GO:0005581">
    <property type="term" value="C:collagen trimer"/>
    <property type="evidence" value="ECO:0007669"/>
    <property type="project" value="UniProtKB-KW"/>
</dbReference>
<protein>
    <recommendedName>
        <fullName evidence="4">Fibrillar collagen NC1 domain-containing protein</fullName>
    </recommendedName>
</protein>
<dbReference type="PROSITE" id="PS51461">
    <property type="entry name" value="NC1_FIB"/>
    <property type="match status" value="1"/>
</dbReference>
<reference evidence="5" key="2">
    <citation type="submission" date="2025-09" db="UniProtKB">
        <authorList>
            <consortium name="Ensembl"/>
        </authorList>
    </citation>
    <scope>IDENTIFICATION</scope>
</reference>
<dbReference type="AlphaFoldDB" id="A0A8C5PSW8"/>
<dbReference type="GO" id="GO:0005201">
    <property type="term" value="F:extracellular matrix structural constituent"/>
    <property type="evidence" value="ECO:0007669"/>
    <property type="project" value="InterPro"/>
</dbReference>
<feature type="domain" description="Fibrillar collagen NC1" evidence="4">
    <location>
        <begin position="1"/>
        <end position="103"/>
    </location>
</feature>
<evidence type="ECO:0000313" key="6">
    <source>
        <dbReference type="Proteomes" id="UP000694569"/>
    </source>
</evidence>
<keyword evidence="2" id="KW-0964">Secreted</keyword>
<proteinExistence type="predicted"/>
<comment type="subcellular location">
    <subcellularLocation>
        <location evidence="1">Secreted</location>
    </subcellularLocation>
</comment>
<organism evidence="5 6">
    <name type="scientific">Leptobrachium leishanense</name>
    <name type="common">Leishan spiny toad</name>
    <dbReference type="NCBI Taxonomy" id="445787"/>
    <lineage>
        <taxon>Eukaryota</taxon>
        <taxon>Metazoa</taxon>
        <taxon>Chordata</taxon>
        <taxon>Craniata</taxon>
        <taxon>Vertebrata</taxon>
        <taxon>Euteleostomi</taxon>
        <taxon>Amphibia</taxon>
        <taxon>Batrachia</taxon>
        <taxon>Anura</taxon>
        <taxon>Pelobatoidea</taxon>
        <taxon>Megophryidae</taxon>
        <taxon>Leptobrachium</taxon>
    </lineage>
</organism>
<evidence type="ECO:0000313" key="5">
    <source>
        <dbReference type="Ensembl" id="ENSLLEP00000027175.1"/>
    </source>
</evidence>
<keyword evidence="6" id="KW-1185">Reference proteome</keyword>
<dbReference type="Gene3D" id="2.60.120.1000">
    <property type="match status" value="1"/>
</dbReference>
<dbReference type="OrthoDB" id="8939548at2759"/>
<dbReference type="Proteomes" id="UP000694569">
    <property type="component" value="Unplaced"/>
</dbReference>
<evidence type="ECO:0000256" key="2">
    <source>
        <dbReference type="ARBA" id="ARBA00022525"/>
    </source>
</evidence>
<evidence type="ECO:0000256" key="1">
    <source>
        <dbReference type="ARBA" id="ARBA00004613"/>
    </source>
</evidence>